<reference evidence="3" key="2">
    <citation type="submission" date="2020-10" db="UniProtKB">
        <authorList>
            <consortium name="WormBaseParasite"/>
        </authorList>
    </citation>
    <scope>IDENTIFICATION</scope>
</reference>
<feature type="region of interest" description="Disordered" evidence="1">
    <location>
        <begin position="93"/>
        <end position="116"/>
    </location>
</feature>
<dbReference type="WBParaSite" id="Pan_g1204.t1">
    <property type="protein sequence ID" value="Pan_g1204.t1"/>
    <property type="gene ID" value="Pan_g1204"/>
</dbReference>
<proteinExistence type="predicted"/>
<keyword evidence="2" id="KW-1185">Reference proteome</keyword>
<dbReference type="Proteomes" id="UP000492821">
    <property type="component" value="Unassembled WGS sequence"/>
</dbReference>
<name>A0A7E4USP9_PANRE</name>
<evidence type="ECO:0000313" key="2">
    <source>
        <dbReference type="Proteomes" id="UP000492821"/>
    </source>
</evidence>
<accession>A0A7E4USP9</accession>
<dbReference type="AlphaFoldDB" id="A0A7E4USP9"/>
<evidence type="ECO:0000313" key="3">
    <source>
        <dbReference type="WBParaSite" id="Pan_g1204.t1"/>
    </source>
</evidence>
<organism evidence="2 3">
    <name type="scientific">Panagrellus redivivus</name>
    <name type="common">Microworm</name>
    <dbReference type="NCBI Taxonomy" id="6233"/>
    <lineage>
        <taxon>Eukaryota</taxon>
        <taxon>Metazoa</taxon>
        <taxon>Ecdysozoa</taxon>
        <taxon>Nematoda</taxon>
        <taxon>Chromadorea</taxon>
        <taxon>Rhabditida</taxon>
        <taxon>Tylenchina</taxon>
        <taxon>Panagrolaimomorpha</taxon>
        <taxon>Panagrolaimoidea</taxon>
        <taxon>Panagrolaimidae</taxon>
        <taxon>Panagrellus</taxon>
    </lineage>
</organism>
<reference evidence="2" key="1">
    <citation type="journal article" date="2013" name="Genetics">
        <title>The draft genome and transcriptome of Panagrellus redivivus are shaped by the harsh demands of a free-living lifestyle.</title>
        <authorList>
            <person name="Srinivasan J."/>
            <person name="Dillman A.R."/>
            <person name="Macchietto M.G."/>
            <person name="Heikkinen L."/>
            <person name="Lakso M."/>
            <person name="Fracchia K.M."/>
            <person name="Antoshechkin I."/>
            <person name="Mortazavi A."/>
            <person name="Wong G."/>
            <person name="Sternberg P.W."/>
        </authorList>
    </citation>
    <scope>NUCLEOTIDE SEQUENCE [LARGE SCALE GENOMIC DNA]</scope>
    <source>
        <strain evidence="2">MT8872</strain>
    </source>
</reference>
<sequence>MNSQPQQSRRPTCVLRARKKRNVPSMLAFFTPPKKCSSAKRRDTQVDSETAPEKETVDVSSVAVARDLRVAQCPSIVRCLATQENVNQSILFSMNSKPEKSQPNKKTVKPSRSQRSENPCLGLEVFQVQKFGCRIRTEQKTKTTTPFRICIHRAFQISRSDADDGTHHEEEEHGGSDFGYGTAETLCIRTNASFLKRRRITQVEGDTLLYTLIHMNLHAMPKSEHFLIIRNCVSAKRAILSF</sequence>
<evidence type="ECO:0000256" key="1">
    <source>
        <dbReference type="SAM" id="MobiDB-lite"/>
    </source>
</evidence>
<protein>
    <submittedName>
        <fullName evidence="3">Cyclin-dependent kinase inhibitor</fullName>
    </submittedName>
</protein>